<dbReference type="SUPFAM" id="SSF53474">
    <property type="entry name" value="alpha/beta-Hydrolases"/>
    <property type="match status" value="1"/>
</dbReference>
<organism evidence="4 5">
    <name type="scientific">Agrocybe pediades</name>
    <dbReference type="NCBI Taxonomy" id="84607"/>
    <lineage>
        <taxon>Eukaryota</taxon>
        <taxon>Fungi</taxon>
        <taxon>Dikarya</taxon>
        <taxon>Basidiomycota</taxon>
        <taxon>Agaricomycotina</taxon>
        <taxon>Agaricomycetes</taxon>
        <taxon>Agaricomycetidae</taxon>
        <taxon>Agaricales</taxon>
        <taxon>Agaricineae</taxon>
        <taxon>Strophariaceae</taxon>
        <taxon>Agrocybe</taxon>
    </lineage>
</organism>
<evidence type="ECO:0000313" key="5">
    <source>
        <dbReference type="Proteomes" id="UP000521872"/>
    </source>
</evidence>
<dbReference type="GO" id="GO:0016787">
    <property type="term" value="F:hydrolase activity"/>
    <property type="evidence" value="ECO:0007669"/>
    <property type="project" value="UniProtKB-KW"/>
</dbReference>
<dbReference type="InterPro" id="IPR050300">
    <property type="entry name" value="GDXG_lipolytic_enzyme"/>
</dbReference>
<feature type="region of interest" description="Disordered" evidence="2">
    <location>
        <begin position="360"/>
        <end position="395"/>
    </location>
</feature>
<feature type="compositionally biased region" description="Low complexity" evidence="2">
    <location>
        <begin position="900"/>
        <end position="927"/>
    </location>
</feature>
<dbReference type="Proteomes" id="UP000521872">
    <property type="component" value="Unassembled WGS sequence"/>
</dbReference>
<feature type="region of interest" description="Disordered" evidence="2">
    <location>
        <begin position="894"/>
        <end position="952"/>
    </location>
</feature>
<feature type="region of interest" description="Disordered" evidence="2">
    <location>
        <begin position="146"/>
        <end position="171"/>
    </location>
</feature>
<dbReference type="Gene3D" id="3.40.50.1820">
    <property type="entry name" value="alpha/beta hydrolase"/>
    <property type="match status" value="1"/>
</dbReference>
<feature type="compositionally biased region" description="Polar residues" evidence="2">
    <location>
        <begin position="651"/>
        <end position="673"/>
    </location>
</feature>
<evidence type="ECO:0000313" key="4">
    <source>
        <dbReference type="EMBL" id="KAF4620748.1"/>
    </source>
</evidence>
<evidence type="ECO:0000256" key="2">
    <source>
        <dbReference type="SAM" id="MobiDB-lite"/>
    </source>
</evidence>
<comment type="caution">
    <text evidence="4">The sequence shown here is derived from an EMBL/GenBank/DDBJ whole genome shotgun (WGS) entry which is preliminary data.</text>
</comment>
<feature type="compositionally biased region" description="Polar residues" evidence="2">
    <location>
        <begin position="576"/>
        <end position="585"/>
    </location>
</feature>
<feature type="compositionally biased region" description="Low complexity" evidence="2">
    <location>
        <begin position="377"/>
        <end position="395"/>
    </location>
</feature>
<dbReference type="InterPro" id="IPR029058">
    <property type="entry name" value="AB_hydrolase_fold"/>
</dbReference>
<dbReference type="PANTHER" id="PTHR48081">
    <property type="entry name" value="AB HYDROLASE SUPERFAMILY PROTEIN C4A8.06C"/>
    <property type="match status" value="1"/>
</dbReference>
<evidence type="ECO:0000256" key="1">
    <source>
        <dbReference type="ARBA" id="ARBA00022801"/>
    </source>
</evidence>
<sequence>MPVFGNTLTRDVSLKVGPVILDVLVKHYFDRLKSDTDANQGESTLKKDDVLYHEAFTIVKAFLHASTFHTIEELQSFSNTRTPSPPWTHVVRILVPISCCDDAAPYLIKALGGEEVARRLVGGIKWWQVRGINGVDAQWLTSKKDWEDSKRRHKKEQQDHKDAVPPAADANLEEKSEGVYEKKMDAMRCILYLHGGGYYFGSVDQERYSIQRFARKINGRVFAINYRLAPQYPFPCGLQDAIAAYLYLIRPPPGSAHQPVDPKHIIISGDSAGGGLSLALLQVIRDSGLPAPAGGVLISPWCDLTHSFPSIMRNTDTDVVPESGMSFHKPSLLWPPPSQEVSSRVHASLRFRIRQAFRSDDNPQTTQESTFAEAQAPNNTSVPLNTPTVPVPSTNPEKVVCETAAGEIIEVEEQLHFYAMNSLLTHPLISPCMSYLGGLPPLLFIAGDQEVLRDEIIYTAHKAAYPEKYPVTARARELYPSLNGIEERFKPTSVHLQVYDESPHILPILFSFTTPAKFCFRAIATFCKLVTGITPVPSSQSNFVVHTPPQSPTRGQSFIGKLISPSRHNGPPKNDASATISSPTSAVFVESPHTTSEPEEMDVIQPKPSLPRTLSSRISRVGAVLRRQTSFTPVSGSTVQVPSEDAMPKSKSVSEISAATSTAPQASVTSTGSDVGGHRFKISPSLPVTTESERRPAGDIAVYAGVQDAACWDCGMIRERVATSGFTRPLECEEELDAIQMPAERIGRFSEATMNRYTKARAVFDKKFAHTSKSVEKHRRRNLERAKKDTIKQLGVLKQSLKNNEAASGSGHEPSRKGVRENVISSPGWGWAWALDENEDPPPSSIVSRRDTEEARKLAQVADQAVLSEDQTFSANNLWSVVINFLTVTPGKPKHTLYKSPQQENSNSSEGEPSESHSSVASSSAAETTRSPERQGSKLTALWKRPSPKRNP</sequence>
<feature type="region of interest" description="Disordered" evidence="2">
    <location>
        <begin position="632"/>
        <end position="693"/>
    </location>
</feature>
<dbReference type="PANTHER" id="PTHR48081:SF5">
    <property type="entry name" value="ALPHA_BETA HYDROLASE FOLD-3 DOMAIN-CONTAINING PROTEIN"/>
    <property type="match status" value="1"/>
</dbReference>
<feature type="compositionally biased region" description="Basic and acidic residues" evidence="2">
    <location>
        <begin position="146"/>
        <end position="163"/>
    </location>
</feature>
<gene>
    <name evidence="4" type="ORF">D9613_000905</name>
</gene>
<feature type="compositionally biased region" description="Polar residues" evidence="2">
    <location>
        <begin position="362"/>
        <end position="372"/>
    </location>
</feature>
<keyword evidence="5" id="KW-1185">Reference proteome</keyword>
<feature type="compositionally biased region" description="Polar residues" evidence="2">
    <location>
        <begin position="632"/>
        <end position="641"/>
    </location>
</feature>
<proteinExistence type="predicted"/>
<dbReference type="AlphaFoldDB" id="A0A8H4R1M1"/>
<dbReference type="Pfam" id="PF07859">
    <property type="entry name" value="Abhydrolase_3"/>
    <property type="match status" value="1"/>
</dbReference>
<feature type="domain" description="Alpha/beta hydrolase fold-3" evidence="3">
    <location>
        <begin position="190"/>
        <end position="325"/>
    </location>
</feature>
<keyword evidence="1" id="KW-0378">Hydrolase</keyword>
<feature type="region of interest" description="Disordered" evidence="2">
    <location>
        <begin position="562"/>
        <end position="612"/>
    </location>
</feature>
<dbReference type="InterPro" id="IPR013094">
    <property type="entry name" value="AB_hydrolase_3"/>
</dbReference>
<dbReference type="EMBL" id="JAACJL010000015">
    <property type="protein sequence ID" value="KAF4620748.1"/>
    <property type="molecule type" value="Genomic_DNA"/>
</dbReference>
<reference evidence="4 5" key="1">
    <citation type="submission" date="2019-12" db="EMBL/GenBank/DDBJ databases">
        <authorList>
            <person name="Floudas D."/>
            <person name="Bentzer J."/>
            <person name="Ahren D."/>
            <person name="Johansson T."/>
            <person name="Persson P."/>
            <person name="Tunlid A."/>
        </authorList>
    </citation>
    <scope>NUCLEOTIDE SEQUENCE [LARGE SCALE GENOMIC DNA]</scope>
    <source>
        <strain evidence="4 5">CBS 102.39</strain>
    </source>
</reference>
<protein>
    <recommendedName>
        <fullName evidence="3">Alpha/beta hydrolase fold-3 domain-containing protein</fullName>
    </recommendedName>
</protein>
<evidence type="ECO:0000259" key="3">
    <source>
        <dbReference type="Pfam" id="PF07859"/>
    </source>
</evidence>
<name>A0A8H4R1M1_9AGAR</name>
<feature type="region of interest" description="Disordered" evidence="2">
    <location>
        <begin position="802"/>
        <end position="821"/>
    </location>
</feature>
<accession>A0A8H4R1M1</accession>